<gene>
    <name evidence="2" type="ORF">HNR73_007817</name>
</gene>
<dbReference type="InterPro" id="IPR036259">
    <property type="entry name" value="MFS_trans_sf"/>
</dbReference>
<keyword evidence="1" id="KW-0812">Transmembrane</keyword>
<keyword evidence="1" id="KW-1133">Transmembrane helix</keyword>
<sequence length="171" mass="18367">MTSPTPEEAREALAAVTRQKHTAVDAAYSTPAWYFAMIGGFTLFSGSLYLTKDWVERAWGEPASFAILIGGVLISTTLLAAVSARFVQRRDAVPPGGDFTNNRRGLLITLLVAAVGALVLYFAAYAAIGDWDYALGVMLVAVALTVGAAGKPIQNLMRRRAHRRVDTVPAR</sequence>
<protein>
    <recommendedName>
        <fullName evidence="4">MFS transporter</fullName>
    </recommendedName>
</protein>
<dbReference type="SUPFAM" id="SSF103473">
    <property type="entry name" value="MFS general substrate transporter"/>
    <property type="match status" value="1"/>
</dbReference>
<feature type="transmembrane region" description="Helical" evidence="1">
    <location>
        <begin position="63"/>
        <end position="84"/>
    </location>
</feature>
<feature type="transmembrane region" description="Helical" evidence="1">
    <location>
        <begin position="133"/>
        <end position="150"/>
    </location>
</feature>
<feature type="transmembrane region" description="Helical" evidence="1">
    <location>
        <begin position="105"/>
        <end position="127"/>
    </location>
</feature>
<keyword evidence="3" id="KW-1185">Reference proteome</keyword>
<evidence type="ECO:0000313" key="2">
    <source>
        <dbReference type="EMBL" id="MBB6039918.1"/>
    </source>
</evidence>
<keyword evidence="1" id="KW-0472">Membrane</keyword>
<dbReference type="Proteomes" id="UP000548476">
    <property type="component" value="Unassembled WGS sequence"/>
</dbReference>
<accession>A0A841G1X0</accession>
<dbReference type="EMBL" id="JACHGT010000027">
    <property type="protein sequence ID" value="MBB6039918.1"/>
    <property type="molecule type" value="Genomic_DNA"/>
</dbReference>
<proteinExistence type="predicted"/>
<feature type="transmembrane region" description="Helical" evidence="1">
    <location>
        <begin position="32"/>
        <end position="51"/>
    </location>
</feature>
<name>A0A841G1X0_9ACTN</name>
<evidence type="ECO:0008006" key="4">
    <source>
        <dbReference type="Google" id="ProtNLM"/>
    </source>
</evidence>
<dbReference type="RefSeq" id="WP_184792995.1">
    <property type="nucleotide sequence ID" value="NZ_BONT01000103.1"/>
</dbReference>
<organism evidence="2 3">
    <name type="scientific">Phytomonospora endophytica</name>
    <dbReference type="NCBI Taxonomy" id="714109"/>
    <lineage>
        <taxon>Bacteria</taxon>
        <taxon>Bacillati</taxon>
        <taxon>Actinomycetota</taxon>
        <taxon>Actinomycetes</taxon>
        <taxon>Micromonosporales</taxon>
        <taxon>Micromonosporaceae</taxon>
        <taxon>Phytomonospora</taxon>
    </lineage>
</organism>
<dbReference type="AlphaFoldDB" id="A0A841G1X0"/>
<comment type="caution">
    <text evidence="2">The sequence shown here is derived from an EMBL/GenBank/DDBJ whole genome shotgun (WGS) entry which is preliminary data.</text>
</comment>
<evidence type="ECO:0000313" key="3">
    <source>
        <dbReference type="Proteomes" id="UP000548476"/>
    </source>
</evidence>
<reference evidence="2 3" key="1">
    <citation type="submission" date="2020-08" db="EMBL/GenBank/DDBJ databases">
        <title>Genomic Encyclopedia of Type Strains, Phase IV (KMG-IV): sequencing the most valuable type-strain genomes for metagenomic binning, comparative biology and taxonomic classification.</title>
        <authorList>
            <person name="Goeker M."/>
        </authorList>
    </citation>
    <scope>NUCLEOTIDE SEQUENCE [LARGE SCALE GENOMIC DNA]</scope>
    <source>
        <strain evidence="2 3">YIM 65646</strain>
    </source>
</reference>
<evidence type="ECO:0000256" key="1">
    <source>
        <dbReference type="SAM" id="Phobius"/>
    </source>
</evidence>